<comment type="caution">
    <text evidence="2">The sequence shown here is derived from an EMBL/GenBank/DDBJ whole genome shotgun (WGS) entry which is preliminary data.</text>
</comment>
<gene>
    <name evidence="2" type="ORF">F2Q69_00043747</name>
</gene>
<evidence type="ECO:0000313" key="2">
    <source>
        <dbReference type="EMBL" id="KAF3502909.1"/>
    </source>
</evidence>
<feature type="compositionally biased region" description="Basic and acidic residues" evidence="1">
    <location>
        <begin position="59"/>
        <end position="79"/>
    </location>
</feature>
<accession>A0A8S9NP78</accession>
<feature type="region of interest" description="Disordered" evidence="1">
    <location>
        <begin position="39"/>
        <end position="80"/>
    </location>
</feature>
<evidence type="ECO:0000313" key="3">
    <source>
        <dbReference type="Proteomes" id="UP000712600"/>
    </source>
</evidence>
<evidence type="ECO:0000256" key="1">
    <source>
        <dbReference type="SAM" id="MobiDB-lite"/>
    </source>
</evidence>
<protein>
    <submittedName>
        <fullName evidence="2">Uncharacterized protein</fullName>
    </submittedName>
</protein>
<dbReference type="EMBL" id="QGKX02001621">
    <property type="protein sequence ID" value="KAF3502909.1"/>
    <property type="molecule type" value="Genomic_DNA"/>
</dbReference>
<name>A0A8S9NP78_BRACR</name>
<organism evidence="2 3">
    <name type="scientific">Brassica cretica</name>
    <name type="common">Mustard</name>
    <dbReference type="NCBI Taxonomy" id="69181"/>
    <lineage>
        <taxon>Eukaryota</taxon>
        <taxon>Viridiplantae</taxon>
        <taxon>Streptophyta</taxon>
        <taxon>Embryophyta</taxon>
        <taxon>Tracheophyta</taxon>
        <taxon>Spermatophyta</taxon>
        <taxon>Magnoliopsida</taxon>
        <taxon>eudicotyledons</taxon>
        <taxon>Gunneridae</taxon>
        <taxon>Pentapetalae</taxon>
        <taxon>rosids</taxon>
        <taxon>malvids</taxon>
        <taxon>Brassicales</taxon>
        <taxon>Brassicaceae</taxon>
        <taxon>Brassiceae</taxon>
        <taxon>Brassica</taxon>
    </lineage>
</organism>
<sequence>MKCSLQAARLVLRFQGGASATASSPPFLKVDTFVSPEMEFDTSQNRETKSNSPCLVSMEGKKVKGRDRNPNQRNRHADFRISVSPMALIKDCEEP</sequence>
<dbReference type="AlphaFoldDB" id="A0A8S9NP78"/>
<reference evidence="2" key="1">
    <citation type="submission" date="2019-12" db="EMBL/GenBank/DDBJ databases">
        <title>Genome sequencing and annotation of Brassica cretica.</title>
        <authorList>
            <person name="Studholme D.J."/>
            <person name="Sarris P."/>
        </authorList>
    </citation>
    <scope>NUCLEOTIDE SEQUENCE</scope>
    <source>
        <strain evidence="2">PFS-109/04</strain>
        <tissue evidence="2">Leaf</tissue>
    </source>
</reference>
<dbReference type="Proteomes" id="UP000712600">
    <property type="component" value="Unassembled WGS sequence"/>
</dbReference>
<proteinExistence type="predicted"/>